<protein>
    <submittedName>
        <fullName evidence="7">TetR family transcriptional regulator</fullName>
    </submittedName>
</protein>
<dbReference type="GO" id="GO:0003700">
    <property type="term" value="F:DNA-binding transcription factor activity"/>
    <property type="evidence" value="ECO:0007669"/>
    <property type="project" value="TreeGrafter"/>
</dbReference>
<gene>
    <name evidence="7" type="ORF">DDE18_04315</name>
</gene>
<dbReference type="SUPFAM" id="SSF46689">
    <property type="entry name" value="Homeodomain-like"/>
    <property type="match status" value="1"/>
</dbReference>
<dbReference type="Gene3D" id="1.10.357.10">
    <property type="entry name" value="Tetracycline Repressor, domain 2"/>
    <property type="match status" value="1"/>
</dbReference>
<dbReference type="Proteomes" id="UP000246018">
    <property type="component" value="Unassembled WGS sequence"/>
</dbReference>
<comment type="caution">
    <text evidence="7">The sequence shown here is derived from an EMBL/GenBank/DDBJ whole genome shotgun (WGS) entry which is preliminary data.</text>
</comment>
<dbReference type="PROSITE" id="PS50977">
    <property type="entry name" value="HTH_TETR_2"/>
    <property type="match status" value="1"/>
</dbReference>
<dbReference type="GO" id="GO:0000976">
    <property type="term" value="F:transcription cis-regulatory region binding"/>
    <property type="evidence" value="ECO:0007669"/>
    <property type="project" value="TreeGrafter"/>
</dbReference>
<evidence type="ECO:0000313" key="8">
    <source>
        <dbReference type="Proteomes" id="UP000246018"/>
    </source>
</evidence>
<dbReference type="InterPro" id="IPR036271">
    <property type="entry name" value="Tet_transcr_reg_TetR-rel_C_sf"/>
</dbReference>
<name>A0A2T8FE71_9ACTN</name>
<dbReference type="PANTHER" id="PTHR30055">
    <property type="entry name" value="HTH-TYPE TRANSCRIPTIONAL REGULATOR RUTR"/>
    <property type="match status" value="1"/>
</dbReference>
<evidence type="ECO:0000313" key="7">
    <source>
        <dbReference type="EMBL" id="PVG84012.1"/>
    </source>
</evidence>
<dbReference type="PANTHER" id="PTHR30055:SF175">
    <property type="entry name" value="HTH-TYPE TRANSCRIPTIONAL REPRESSOR KSTR2"/>
    <property type="match status" value="1"/>
</dbReference>
<accession>A0A2T8FE71</accession>
<dbReference type="SUPFAM" id="SSF48498">
    <property type="entry name" value="Tetracyclin repressor-like, C-terminal domain"/>
    <property type="match status" value="1"/>
</dbReference>
<keyword evidence="1" id="KW-0678">Repressor</keyword>
<keyword evidence="8" id="KW-1185">Reference proteome</keyword>
<evidence type="ECO:0000256" key="5">
    <source>
        <dbReference type="PROSITE-ProRule" id="PRU00335"/>
    </source>
</evidence>
<dbReference type="Pfam" id="PF17932">
    <property type="entry name" value="TetR_C_24"/>
    <property type="match status" value="1"/>
</dbReference>
<proteinExistence type="predicted"/>
<dbReference type="OrthoDB" id="3766519at2"/>
<keyword evidence="3 5" id="KW-0238">DNA-binding</keyword>
<dbReference type="InterPro" id="IPR050109">
    <property type="entry name" value="HTH-type_TetR-like_transc_reg"/>
</dbReference>
<comment type="caution">
    <text evidence="5">Lacks conserved residue(s) required for the propagation of feature annotation.</text>
</comment>
<dbReference type="AlphaFoldDB" id="A0A2T8FE71"/>
<evidence type="ECO:0000256" key="2">
    <source>
        <dbReference type="ARBA" id="ARBA00023015"/>
    </source>
</evidence>
<evidence type="ECO:0000256" key="1">
    <source>
        <dbReference type="ARBA" id="ARBA00022491"/>
    </source>
</evidence>
<sequence>MRDLSEAVGIRPGSLYSHISSKEHLLLGIVETGITSFIDAIRPVVDEDLPAEEKLREALRAHMRVLDGQVEQTRVTFHQWQYLGPVNRPKALAVREEWESLFTRIVADGIASGEFRPREHFRLTVLMIAGILGSATEWYRPSGRSSPEEIADAIHDQIVGGLTSG</sequence>
<dbReference type="InterPro" id="IPR009057">
    <property type="entry name" value="Homeodomain-like_sf"/>
</dbReference>
<evidence type="ECO:0000256" key="4">
    <source>
        <dbReference type="ARBA" id="ARBA00023163"/>
    </source>
</evidence>
<keyword evidence="2" id="KW-0805">Transcription regulation</keyword>
<dbReference type="InterPro" id="IPR001647">
    <property type="entry name" value="HTH_TetR"/>
</dbReference>
<feature type="domain" description="HTH tetR-type" evidence="6">
    <location>
        <begin position="1"/>
        <end position="37"/>
    </location>
</feature>
<evidence type="ECO:0000259" key="6">
    <source>
        <dbReference type="PROSITE" id="PS50977"/>
    </source>
</evidence>
<dbReference type="InterPro" id="IPR041490">
    <property type="entry name" value="KstR2_TetR_C"/>
</dbReference>
<keyword evidence="4" id="KW-0804">Transcription</keyword>
<reference evidence="7 8" key="1">
    <citation type="submission" date="2018-04" db="EMBL/GenBank/DDBJ databases">
        <title>Genome of Nocardioides gansuensis WSJ-1.</title>
        <authorList>
            <person name="Wu S."/>
            <person name="Wang G."/>
        </authorList>
    </citation>
    <scope>NUCLEOTIDE SEQUENCE [LARGE SCALE GENOMIC DNA]</scope>
    <source>
        <strain evidence="7 8">WSJ-1</strain>
    </source>
</reference>
<dbReference type="EMBL" id="QDGZ01000002">
    <property type="protein sequence ID" value="PVG84012.1"/>
    <property type="molecule type" value="Genomic_DNA"/>
</dbReference>
<organism evidence="7 8">
    <name type="scientific">Nocardioides gansuensis</name>
    <dbReference type="NCBI Taxonomy" id="2138300"/>
    <lineage>
        <taxon>Bacteria</taxon>
        <taxon>Bacillati</taxon>
        <taxon>Actinomycetota</taxon>
        <taxon>Actinomycetes</taxon>
        <taxon>Propionibacteriales</taxon>
        <taxon>Nocardioidaceae</taxon>
        <taxon>Nocardioides</taxon>
    </lineage>
</organism>
<evidence type="ECO:0000256" key="3">
    <source>
        <dbReference type="ARBA" id="ARBA00023125"/>
    </source>
</evidence>